<feature type="transmembrane region" description="Helical" evidence="1">
    <location>
        <begin position="111"/>
        <end position="133"/>
    </location>
</feature>
<keyword evidence="1" id="KW-0812">Transmembrane</keyword>
<evidence type="ECO:0000313" key="2">
    <source>
        <dbReference type="EMBL" id="SCL26492.1"/>
    </source>
</evidence>
<accession>A0A1C6SB38</accession>
<organism evidence="2 3">
    <name type="scientific">Micromonospora rhizosphaerae</name>
    <dbReference type="NCBI Taxonomy" id="568872"/>
    <lineage>
        <taxon>Bacteria</taxon>
        <taxon>Bacillati</taxon>
        <taxon>Actinomycetota</taxon>
        <taxon>Actinomycetes</taxon>
        <taxon>Micromonosporales</taxon>
        <taxon>Micromonosporaceae</taxon>
        <taxon>Micromonospora</taxon>
    </lineage>
</organism>
<gene>
    <name evidence="2" type="ORF">GA0070624_3315</name>
</gene>
<dbReference type="EMBL" id="FMHV01000002">
    <property type="protein sequence ID" value="SCL26492.1"/>
    <property type="molecule type" value="Genomic_DNA"/>
</dbReference>
<dbReference type="GO" id="GO:0010468">
    <property type="term" value="P:regulation of gene expression"/>
    <property type="evidence" value="ECO:0007669"/>
    <property type="project" value="InterPro"/>
</dbReference>
<dbReference type="Proteomes" id="UP000199413">
    <property type="component" value="Unassembled WGS sequence"/>
</dbReference>
<dbReference type="PANTHER" id="PTHR38457">
    <property type="entry name" value="REGULATOR ABRB-RELATED"/>
    <property type="match status" value="1"/>
</dbReference>
<evidence type="ECO:0008006" key="4">
    <source>
        <dbReference type="Google" id="ProtNLM"/>
    </source>
</evidence>
<keyword evidence="3" id="KW-1185">Reference proteome</keyword>
<protein>
    <recommendedName>
        <fullName evidence="4">AbrB family transcriptional regulator</fullName>
    </recommendedName>
</protein>
<feature type="transmembrane region" description="Helical" evidence="1">
    <location>
        <begin position="139"/>
        <end position="159"/>
    </location>
</feature>
<dbReference type="GO" id="GO:0016020">
    <property type="term" value="C:membrane"/>
    <property type="evidence" value="ECO:0007669"/>
    <property type="project" value="InterPro"/>
</dbReference>
<dbReference type="Pfam" id="PF05145">
    <property type="entry name" value="AbrB"/>
    <property type="match status" value="1"/>
</dbReference>
<evidence type="ECO:0000256" key="1">
    <source>
        <dbReference type="SAM" id="Phobius"/>
    </source>
</evidence>
<keyword evidence="1" id="KW-1133">Transmembrane helix</keyword>
<feature type="transmembrane region" description="Helical" evidence="1">
    <location>
        <begin position="82"/>
        <end position="104"/>
    </location>
</feature>
<dbReference type="STRING" id="568872.GA0070624_3315"/>
<keyword evidence="1" id="KW-0472">Membrane</keyword>
<dbReference type="AlphaFoldDB" id="A0A1C6SB38"/>
<sequence length="173" mass="17387">MSLPALLGLFASGAIGAVAGRLLRLPMWALTGAILGSAAFQLTIGGAGGLPWWWAFIAQIAVGSAVGSRLGPSVLQDFRAILVPGITAVLVIIPAGIGVGLAIWATGRAGLVESVFGMVPGGVGEMVAAVAGLGGDSALVAGMHFVRLLVVITALHFAVRWLRRDGKGDGPAE</sequence>
<feature type="transmembrane region" description="Helical" evidence="1">
    <location>
        <begin position="52"/>
        <end position="70"/>
    </location>
</feature>
<name>A0A1C6SB38_9ACTN</name>
<dbReference type="InterPro" id="IPR007820">
    <property type="entry name" value="AbrB_fam"/>
</dbReference>
<reference evidence="3" key="1">
    <citation type="submission" date="2016-06" db="EMBL/GenBank/DDBJ databases">
        <authorList>
            <person name="Varghese N."/>
            <person name="Submissions Spin"/>
        </authorList>
    </citation>
    <scope>NUCLEOTIDE SEQUENCE [LARGE SCALE GENOMIC DNA]</scope>
    <source>
        <strain evidence="3">DSM 45431</strain>
    </source>
</reference>
<evidence type="ECO:0000313" key="3">
    <source>
        <dbReference type="Proteomes" id="UP000199413"/>
    </source>
</evidence>
<proteinExistence type="predicted"/>
<dbReference type="RefSeq" id="WP_091342063.1">
    <property type="nucleotide sequence ID" value="NZ_FMHV01000002.1"/>
</dbReference>
<dbReference type="OrthoDB" id="4965477at2"/>
<dbReference type="PANTHER" id="PTHR38457:SF1">
    <property type="entry name" value="REGULATOR ABRB-RELATED"/>
    <property type="match status" value="1"/>
</dbReference>